<dbReference type="SMART" id="SM00175">
    <property type="entry name" value="RAB"/>
    <property type="match status" value="1"/>
</dbReference>
<evidence type="ECO:0000256" key="2">
    <source>
        <dbReference type="ARBA" id="ARBA00023134"/>
    </source>
</evidence>
<dbReference type="SMART" id="SM00173">
    <property type="entry name" value="RAS"/>
    <property type="match status" value="1"/>
</dbReference>
<dbReference type="SMART" id="SM00174">
    <property type="entry name" value="RHO"/>
    <property type="match status" value="1"/>
</dbReference>
<dbReference type="PROSITE" id="PS51421">
    <property type="entry name" value="RAS"/>
    <property type="match status" value="1"/>
</dbReference>
<evidence type="ECO:0000313" key="3">
    <source>
        <dbReference type="EMBL" id="KAF4306734.1"/>
    </source>
</evidence>
<dbReference type="OrthoDB" id="25896at2759"/>
<dbReference type="PROSITE" id="PS51417">
    <property type="entry name" value="ARF"/>
    <property type="match status" value="1"/>
</dbReference>
<proteinExistence type="predicted"/>
<dbReference type="Gene3D" id="3.40.50.300">
    <property type="entry name" value="P-loop containing nucleotide triphosphate hydrolases"/>
    <property type="match status" value="1"/>
</dbReference>
<dbReference type="InterPro" id="IPR001806">
    <property type="entry name" value="Small_GTPase"/>
</dbReference>
<dbReference type="PROSITE" id="PS51419">
    <property type="entry name" value="RAB"/>
    <property type="match status" value="1"/>
</dbReference>
<keyword evidence="2" id="KW-0342">GTP-binding</keyword>
<evidence type="ECO:0000313" key="4">
    <source>
        <dbReference type="Proteomes" id="UP000572817"/>
    </source>
</evidence>
<sequence length="334" mass="36101">MAGSDVEAKVVVLGSQGVGKTSLVHRYVKNAFAKTTSTVGASFLTKKVVDIDTSTVVRLQIWDTAGQERYRSISKLYYRGANAAVLCYDITDPKSFEEMGRWLIELKNNLGDDIILHVVGTKVDRVAEDPSARKVPFERCIAYVAENLFSQQMQQDKQTTSVPRGLWGVAGVTGGSKDESGMASPQSNRSSGFWGQDVGWDCCHEISAKDGEGVEEVFRVITRKLVEQRNKAMEQEFLSSGGVTPAINGGPGQGGYFDYSSSSAAGSFRVGVGDKRRSWLGFPTPSPGIGGPNQNPGGEEWNAEIERIEKKSDVVYSPVRSTTGLILITGDGAK</sequence>
<dbReference type="PANTHER" id="PTHR24073">
    <property type="entry name" value="DRAB5-RELATED"/>
    <property type="match status" value="1"/>
</dbReference>
<dbReference type="EMBL" id="WWBZ02000033">
    <property type="protein sequence ID" value="KAF4306734.1"/>
    <property type="molecule type" value="Genomic_DNA"/>
</dbReference>
<protein>
    <submittedName>
        <fullName evidence="3">Ras GTPase</fullName>
    </submittedName>
</protein>
<dbReference type="PRINTS" id="PR00449">
    <property type="entry name" value="RASTRNSFRMNG"/>
</dbReference>
<dbReference type="Proteomes" id="UP000572817">
    <property type="component" value="Unassembled WGS sequence"/>
</dbReference>
<dbReference type="InterPro" id="IPR027417">
    <property type="entry name" value="P-loop_NTPase"/>
</dbReference>
<keyword evidence="4" id="KW-1185">Reference proteome</keyword>
<dbReference type="AlphaFoldDB" id="A0A8H4ITD2"/>
<dbReference type="PROSITE" id="PS51420">
    <property type="entry name" value="RHO"/>
    <property type="match status" value="1"/>
</dbReference>
<dbReference type="CDD" id="cd00154">
    <property type="entry name" value="Rab"/>
    <property type="match status" value="1"/>
</dbReference>
<name>A0A8H4ITD2_9PEZI</name>
<reference evidence="3" key="1">
    <citation type="submission" date="2020-04" db="EMBL/GenBank/DDBJ databases">
        <title>Genome Assembly and Annotation of Botryosphaeria dothidea sdau 11-99, a Latent Pathogen of Apple Fruit Ring Rot in China.</title>
        <authorList>
            <person name="Yu C."/>
            <person name="Diao Y."/>
            <person name="Lu Q."/>
            <person name="Zhao J."/>
            <person name="Cui S."/>
            <person name="Peng C."/>
            <person name="He B."/>
            <person name="Liu H."/>
        </authorList>
    </citation>
    <scope>NUCLEOTIDE SEQUENCE [LARGE SCALE GENOMIC DNA]</scope>
    <source>
        <strain evidence="3">Sdau11-99</strain>
    </source>
</reference>
<dbReference type="InterPro" id="IPR005225">
    <property type="entry name" value="Small_GTP-bd"/>
</dbReference>
<dbReference type="NCBIfam" id="TIGR00231">
    <property type="entry name" value="small_GTP"/>
    <property type="match status" value="1"/>
</dbReference>
<accession>A0A8H4ITD2</accession>
<dbReference type="GO" id="GO:0003924">
    <property type="term" value="F:GTPase activity"/>
    <property type="evidence" value="ECO:0007669"/>
    <property type="project" value="InterPro"/>
</dbReference>
<dbReference type="SUPFAM" id="SSF52540">
    <property type="entry name" value="P-loop containing nucleoside triphosphate hydrolases"/>
    <property type="match status" value="1"/>
</dbReference>
<comment type="caution">
    <text evidence="3">The sequence shown here is derived from an EMBL/GenBank/DDBJ whole genome shotgun (WGS) entry which is preliminary data.</text>
</comment>
<organism evidence="3 4">
    <name type="scientific">Botryosphaeria dothidea</name>
    <dbReference type="NCBI Taxonomy" id="55169"/>
    <lineage>
        <taxon>Eukaryota</taxon>
        <taxon>Fungi</taxon>
        <taxon>Dikarya</taxon>
        <taxon>Ascomycota</taxon>
        <taxon>Pezizomycotina</taxon>
        <taxon>Dothideomycetes</taxon>
        <taxon>Dothideomycetes incertae sedis</taxon>
        <taxon>Botryosphaeriales</taxon>
        <taxon>Botryosphaeriaceae</taxon>
        <taxon>Botryosphaeria</taxon>
    </lineage>
</organism>
<dbReference type="FunFam" id="3.40.50.300:FF:001447">
    <property type="entry name" value="Ras-related protein Rab-1B"/>
    <property type="match status" value="1"/>
</dbReference>
<dbReference type="GO" id="GO:0005525">
    <property type="term" value="F:GTP binding"/>
    <property type="evidence" value="ECO:0007669"/>
    <property type="project" value="UniProtKB-KW"/>
</dbReference>
<keyword evidence="1" id="KW-0547">Nucleotide-binding</keyword>
<dbReference type="Pfam" id="PF00071">
    <property type="entry name" value="Ras"/>
    <property type="match status" value="1"/>
</dbReference>
<gene>
    <name evidence="3" type="ORF">GTA08_BOTSDO05596</name>
</gene>
<evidence type="ECO:0000256" key="1">
    <source>
        <dbReference type="ARBA" id="ARBA00022741"/>
    </source>
</evidence>